<dbReference type="EMBL" id="MPTC01000004">
    <property type="protein sequence ID" value="OMD42508.1"/>
    <property type="molecule type" value="Genomic_DNA"/>
</dbReference>
<dbReference type="AlphaFoldDB" id="A0A1R0Y583"/>
<dbReference type="SUPFAM" id="SSF55729">
    <property type="entry name" value="Acyl-CoA N-acyltransferases (Nat)"/>
    <property type="match status" value="1"/>
</dbReference>
<evidence type="ECO:0000259" key="1">
    <source>
        <dbReference type="PROSITE" id="PS51186"/>
    </source>
</evidence>
<dbReference type="PROSITE" id="PS51186">
    <property type="entry name" value="GNAT"/>
    <property type="match status" value="1"/>
</dbReference>
<accession>A0A1R0Y583</accession>
<name>A0A1R0Y583_9BACL</name>
<proteinExistence type="predicted"/>
<dbReference type="RefSeq" id="WP_052414471.1">
    <property type="nucleotide sequence ID" value="NZ_MPTC01000004.1"/>
</dbReference>
<dbReference type="CDD" id="cd04301">
    <property type="entry name" value="NAT_SF"/>
    <property type="match status" value="1"/>
</dbReference>
<feature type="domain" description="N-acetyltransferase" evidence="1">
    <location>
        <begin position="165"/>
        <end position="307"/>
    </location>
</feature>
<dbReference type="GO" id="GO:0016747">
    <property type="term" value="F:acyltransferase activity, transferring groups other than amino-acyl groups"/>
    <property type="evidence" value="ECO:0007669"/>
    <property type="project" value="InterPro"/>
</dbReference>
<evidence type="ECO:0000313" key="3">
    <source>
        <dbReference type="Proteomes" id="UP000187439"/>
    </source>
</evidence>
<dbReference type="Gene3D" id="3.40.630.30">
    <property type="match status" value="1"/>
</dbReference>
<gene>
    <name evidence="2" type="ORF">BSK52_06775</name>
</gene>
<evidence type="ECO:0000313" key="2">
    <source>
        <dbReference type="EMBL" id="OMD42508.1"/>
    </source>
</evidence>
<dbReference type="InterPro" id="IPR000182">
    <property type="entry name" value="GNAT_dom"/>
</dbReference>
<dbReference type="OrthoDB" id="62792at2"/>
<sequence length="316" mass="35977">MKFNFRPYRSEDLLKVRDFLIHSYSKLKGPNTWLIDRWEFVIYFQETQGGTLDQWERNVGLWEYDDGELAAVVCMDDGFYFQCAEKNPPESLLDDMFSFAEQRVGDENEGFVQLYVPIPEFMSSAAAVANKRGYSLTKKRESVNSLQLDKEFPVALPSGFRICSGDEIDVTSKALGHIMAFDYADTPEAELTLQHYGNIRKAPSYNSHLDLSIVNEAGEVVSFCNIFWDSVNGIGILEPVGTSIRYRSLGLGRAVLHEGFNRLRELGAIKVYVGSMQPFYEKLGFNTEVWLQVWEYSGHIYEAVRDDLNTGNVSSK</sequence>
<comment type="caution">
    <text evidence="2">The sequence shown here is derived from an EMBL/GenBank/DDBJ whole genome shotgun (WGS) entry which is preliminary data.</text>
</comment>
<organism evidence="2 3">
    <name type="scientific">Paenibacillus odorifer</name>
    <dbReference type="NCBI Taxonomy" id="189426"/>
    <lineage>
        <taxon>Bacteria</taxon>
        <taxon>Bacillati</taxon>
        <taxon>Bacillota</taxon>
        <taxon>Bacilli</taxon>
        <taxon>Bacillales</taxon>
        <taxon>Paenibacillaceae</taxon>
        <taxon>Paenibacillus</taxon>
    </lineage>
</organism>
<reference evidence="2 3" key="1">
    <citation type="submission" date="2016-10" db="EMBL/GenBank/DDBJ databases">
        <title>Paenibacillus species isolates.</title>
        <authorList>
            <person name="Beno S.M."/>
        </authorList>
    </citation>
    <scope>NUCLEOTIDE SEQUENCE [LARGE SCALE GENOMIC DNA]</scope>
    <source>
        <strain evidence="2 3">FSL H7-0710</strain>
    </source>
</reference>
<dbReference type="Proteomes" id="UP000187439">
    <property type="component" value="Unassembled WGS sequence"/>
</dbReference>
<dbReference type="InterPro" id="IPR016181">
    <property type="entry name" value="Acyl_CoA_acyltransferase"/>
</dbReference>
<dbReference type="Pfam" id="PF00583">
    <property type="entry name" value="Acetyltransf_1"/>
    <property type="match status" value="1"/>
</dbReference>
<protein>
    <recommendedName>
        <fullName evidence="1">N-acetyltransferase domain-containing protein</fullName>
    </recommendedName>
</protein>